<dbReference type="InterPro" id="IPR036086">
    <property type="entry name" value="ParB/Sulfiredoxin_sf"/>
</dbReference>
<dbReference type="GO" id="GO:0005694">
    <property type="term" value="C:chromosome"/>
    <property type="evidence" value="ECO:0007669"/>
    <property type="project" value="TreeGrafter"/>
</dbReference>
<protein>
    <submittedName>
        <fullName evidence="3">ParB-like nuclease</fullName>
    </submittedName>
</protein>
<dbReference type="Pfam" id="PF02195">
    <property type="entry name" value="ParB_N"/>
    <property type="match status" value="1"/>
</dbReference>
<dbReference type="GO" id="GO:0007059">
    <property type="term" value="P:chromosome segregation"/>
    <property type="evidence" value="ECO:0007669"/>
    <property type="project" value="TreeGrafter"/>
</dbReference>
<dbReference type="PANTHER" id="PTHR33375">
    <property type="entry name" value="CHROMOSOME-PARTITIONING PROTEIN PARB-RELATED"/>
    <property type="match status" value="1"/>
</dbReference>
<evidence type="ECO:0000313" key="3">
    <source>
        <dbReference type="EMBL" id="EKE43069.1"/>
    </source>
</evidence>
<dbReference type="OrthoDB" id="7812516at2"/>
<dbReference type="Proteomes" id="UP000006765">
    <property type="component" value="Unassembled WGS sequence"/>
</dbReference>
<dbReference type="SUPFAM" id="SSF110849">
    <property type="entry name" value="ParB/Sulfiredoxin"/>
    <property type="match status" value="1"/>
</dbReference>
<dbReference type="PANTHER" id="PTHR33375:SF1">
    <property type="entry name" value="CHROMOSOME-PARTITIONING PROTEIN PARB-RELATED"/>
    <property type="match status" value="1"/>
</dbReference>
<keyword evidence="4" id="KW-1185">Reference proteome</keyword>
<dbReference type="EMBL" id="AMGO01000068">
    <property type="protein sequence ID" value="EKE43069.1"/>
    <property type="molecule type" value="Genomic_DNA"/>
</dbReference>
<dbReference type="AlphaFoldDB" id="K2HJ90"/>
<dbReference type="InterPro" id="IPR050336">
    <property type="entry name" value="Chromosome_partition/occlusion"/>
</dbReference>
<dbReference type="InterPro" id="IPR037972">
    <property type="entry name" value="RepB_N"/>
</dbReference>
<dbReference type="Gene3D" id="3.90.1530.30">
    <property type="match status" value="1"/>
</dbReference>
<dbReference type="RefSeq" id="WP_007427812.1">
    <property type="nucleotide sequence ID" value="NZ_AMGO01000068.1"/>
</dbReference>
<name>K2HJ90_9RHOB</name>
<feature type="region of interest" description="Disordered" evidence="1">
    <location>
        <begin position="292"/>
        <end position="337"/>
    </location>
</feature>
<accession>K2HJ90</accession>
<sequence>MAKRRRIVTPTDADLTRFEEEFRSTPSRPQPGAGLAPIAQVAAEAAEGASAEAATTREARARDAADAERFREAQAGGRVMADLPLDAIDADAMVRDRMVMDQGEMDELRRSILEHGLRLPIEVFARADGGYGLISGYRRLKALRSIRNDLGLKGHDTIRAVIRDPDEIGGAIVAMVEENEIRSALSHYERGRIAVIAAEEGSYVNTEEAVAALFSNASKAKRSKIRSFALIHEELGDLLDHAEKMTERDGLRLAGMLRQNGEAELRAALAEGPAETFEAEWAMIEPVLRAHERRAAGQAEAPQAGTRPGRGGAPRKAGRPSAQGPADATDHLSNGIRLDRRRVRGGVAITITGAHLDEALLDSLMAELRFMLDKP</sequence>
<dbReference type="PATRIC" id="fig|1231392.3.peg.2677"/>
<dbReference type="SMART" id="SM00470">
    <property type="entry name" value="ParB"/>
    <property type="match status" value="1"/>
</dbReference>
<dbReference type="CDD" id="cd16405">
    <property type="entry name" value="RepB_like_N"/>
    <property type="match status" value="1"/>
</dbReference>
<feature type="region of interest" description="Disordered" evidence="1">
    <location>
        <begin position="1"/>
        <end position="35"/>
    </location>
</feature>
<evidence type="ECO:0000259" key="2">
    <source>
        <dbReference type="SMART" id="SM00470"/>
    </source>
</evidence>
<dbReference type="STRING" id="1231392.OCGS_2660"/>
<reference evidence="3 4" key="1">
    <citation type="journal article" date="2012" name="J. Bacteriol.">
        <title>Draft Genome Sequence of Oceaniovalibus guishaninsula JLT2003T.</title>
        <authorList>
            <person name="Tang K."/>
            <person name="Liu K."/>
            <person name="Jiao N."/>
        </authorList>
    </citation>
    <scope>NUCLEOTIDE SEQUENCE [LARGE SCALE GENOMIC DNA]</scope>
    <source>
        <strain evidence="3 4">JLT2003</strain>
    </source>
</reference>
<comment type="caution">
    <text evidence="3">The sequence shown here is derived from an EMBL/GenBank/DDBJ whole genome shotgun (WGS) entry which is preliminary data.</text>
</comment>
<evidence type="ECO:0000256" key="1">
    <source>
        <dbReference type="SAM" id="MobiDB-lite"/>
    </source>
</evidence>
<feature type="compositionally biased region" description="Basic and acidic residues" evidence="1">
    <location>
        <begin position="14"/>
        <end position="23"/>
    </location>
</feature>
<dbReference type="eggNOG" id="COG1475">
    <property type="taxonomic scope" value="Bacteria"/>
</dbReference>
<gene>
    <name evidence="3" type="ORF">OCGS_2660</name>
</gene>
<evidence type="ECO:0000313" key="4">
    <source>
        <dbReference type="Proteomes" id="UP000006765"/>
    </source>
</evidence>
<dbReference type="InterPro" id="IPR003115">
    <property type="entry name" value="ParB_N"/>
</dbReference>
<proteinExistence type="predicted"/>
<feature type="domain" description="ParB-like N-terminal" evidence="2">
    <location>
        <begin position="81"/>
        <end position="180"/>
    </location>
</feature>
<organism evidence="3 4">
    <name type="scientific">Oceaniovalibus guishaninsula JLT2003</name>
    <dbReference type="NCBI Taxonomy" id="1231392"/>
    <lineage>
        <taxon>Bacteria</taxon>
        <taxon>Pseudomonadati</taxon>
        <taxon>Pseudomonadota</taxon>
        <taxon>Alphaproteobacteria</taxon>
        <taxon>Rhodobacterales</taxon>
        <taxon>Roseobacteraceae</taxon>
        <taxon>Oceaniovalibus</taxon>
    </lineage>
</organism>